<reference evidence="1" key="1">
    <citation type="submission" date="2020-07" db="EMBL/GenBank/DDBJ databases">
        <title>Multicomponent nature underlies the extraordinary mechanical properties of spider dragline silk.</title>
        <authorList>
            <person name="Kono N."/>
            <person name="Nakamura H."/>
            <person name="Mori M."/>
            <person name="Yoshida Y."/>
            <person name="Ohtoshi R."/>
            <person name="Malay A.D."/>
            <person name="Moran D.A.P."/>
            <person name="Tomita M."/>
            <person name="Numata K."/>
            <person name="Arakawa K."/>
        </authorList>
    </citation>
    <scope>NUCLEOTIDE SEQUENCE</scope>
</reference>
<proteinExistence type="predicted"/>
<keyword evidence="2" id="KW-1185">Reference proteome</keyword>
<evidence type="ECO:0000313" key="2">
    <source>
        <dbReference type="Proteomes" id="UP000887116"/>
    </source>
</evidence>
<accession>A0A8X6J6D2</accession>
<sequence length="443" mass="51131">MQHIISTNGFINLFQAYKLDKSTRDIALCCIQDGFNYYSNATFTAIDTITIELYVDDVEISNFNYGKCDSRCKPVPIKREKLSNLDGSNGQSASQMWILMRILPLLILDKVPYDNDFWNLYLLMLTIIDTLMATVISLRETYGLAKNIADHHKLFLILFPNRHLTPKMHFALHYPIYIRQLGPPVRKKLKEWKMEEYLSNFENEGIDEENFFLLDDDILKSLIPKAGPRLKFKKYLNSFIESSNFSALPTFDSPAPSLPSTKNKLNLAKHIVNAFPVLKGSDGEGHEQWFSPGVRGAPVTGFIADRFKNFRSRNLSVVEKEELGIGRICKKTNENPEKYPGPEDSSVEFFQKQQWIKENESPLEKVIQLMQETFERRRFEIMRNATNFVSNWPKILDPHVKYAVLLSCCFRKASSGEMGQRKIEVSPYKFLVFGSFYSVYPST</sequence>
<evidence type="ECO:0000313" key="1">
    <source>
        <dbReference type="EMBL" id="GFQ93660.1"/>
    </source>
</evidence>
<name>A0A8X6J6D2_TRICU</name>
<protein>
    <submittedName>
        <fullName evidence="1">Uncharacterized protein LOC106175700</fullName>
    </submittedName>
</protein>
<dbReference type="OrthoDB" id="6819336at2759"/>
<organism evidence="1 2">
    <name type="scientific">Trichonephila clavata</name>
    <name type="common">Joro spider</name>
    <name type="synonym">Nephila clavata</name>
    <dbReference type="NCBI Taxonomy" id="2740835"/>
    <lineage>
        <taxon>Eukaryota</taxon>
        <taxon>Metazoa</taxon>
        <taxon>Ecdysozoa</taxon>
        <taxon>Arthropoda</taxon>
        <taxon>Chelicerata</taxon>
        <taxon>Arachnida</taxon>
        <taxon>Araneae</taxon>
        <taxon>Araneomorphae</taxon>
        <taxon>Entelegynae</taxon>
        <taxon>Araneoidea</taxon>
        <taxon>Nephilidae</taxon>
        <taxon>Trichonephila</taxon>
    </lineage>
</organism>
<dbReference type="AlphaFoldDB" id="A0A8X6J6D2"/>
<dbReference type="InterPro" id="IPR013761">
    <property type="entry name" value="SAM/pointed_sf"/>
</dbReference>
<gene>
    <name evidence="1" type="primary">LOC106175700</name>
    <name evidence="1" type="ORF">TNCT_320072</name>
</gene>
<dbReference type="SUPFAM" id="SSF47769">
    <property type="entry name" value="SAM/Pointed domain"/>
    <property type="match status" value="1"/>
</dbReference>
<dbReference type="Proteomes" id="UP000887116">
    <property type="component" value="Unassembled WGS sequence"/>
</dbReference>
<comment type="caution">
    <text evidence="1">The sequence shown here is derived from an EMBL/GenBank/DDBJ whole genome shotgun (WGS) entry which is preliminary data.</text>
</comment>
<dbReference type="EMBL" id="BMAO01014232">
    <property type="protein sequence ID" value="GFQ93660.1"/>
    <property type="molecule type" value="Genomic_DNA"/>
</dbReference>
<dbReference type="Gene3D" id="1.10.150.50">
    <property type="entry name" value="Transcription Factor, Ets-1"/>
    <property type="match status" value="1"/>
</dbReference>